<dbReference type="InterPro" id="IPR027417">
    <property type="entry name" value="P-loop_NTPase"/>
</dbReference>
<evidence type="ECO:0000256" key="9">
    <source>
        <dbReference type="ARBA" id="ARBA00022801"/>
    </source>
</evidence>
<reference evidence="16" key="1">
    <citation type="submission" date="2021-06" db="EMBL/GenBank/DDBJ databases">
        <authorList>
            <person name="Kallberg Y."/>
            <person name="Tangrot J."/>
            <person name="Rosling A."/>
        </authorList>
    </citation>
    <scope>NUCLEOTIDE SEQUENCE</scope>
    <source>
        <strain evidence="16">MA453B</strain>
    </source>
</reference>
<evidence type="ECO:0000256" key="11">
    <source>
        <dbReference type="ARBA" id="ARBA00023134"/>
    </source>
</evidence>
<dbReference type="Gene3D" id="3.40.50.10050">
    <property type="entry name" value="Translation initiation factor IF- 2, domain 3"/>
    <property type="match status" value="1"/>
</dbReference>
<keyword evidence="8" id="KW-0547">Nucleotide-binding</keyword>
<comment type="catalytic activity">
    <reaction evidence="13">
        <text>GTP + H2O = GDP + phosphate + H(+)</text>
        <dbReference type="Rhea" id="RHEA:19669"/>
        <dbReference type="ChEBI" id="CHEBI:15377"/>
        <dbReference type="ChEBI" id="CHEBI:15378"/>
        <dbReference type="ChEBI" id="CHEBI:37565"/>
        <dbReference type="ChEBI" id="CHEBI:43474"/>
        <dbReference type="ChEBI" id="CHEBI:58189"/>
        <dbReference type="EC" id="3.6.5.3"/>
    </reaction>
</comment>
<dbReference type="FunFam" id="2.40.30.10:FF:000013">
    <property type="entry name" value="eukaryotic translation initiation factor 5B"/>
    <property type="match status" value="1"/>
</dbReference>
<dbReference type="InterPro" id="IPR000795">
    <property type="entry name" value="T_Tr_GTP-bd_dom"/>
</dbReference>
<dbReference type="Pfam" id="PF14578">
    <property type="entry name" value="GTP_EFTU_D4"/>
    <property type="match status" value="1"/>
</dbReference>
<dbReference type="InterPro" id="IPR029459">
    <property type="entry name" value="EFTU-type"/>
</dbReference>
<comment type="subcellular location">
    <subcellularLocation>
        <location evidence="1">Cytoplasm</location>
    </subcellularLocation>
</comment>
<dbReference type="PANTHER" id="PTHR43381:SF4">
    <property type="entry name" value="EUKARYOTIC TRANSLATION INITIATION FACTOR 5B"/>
    <property type="match status" value="1"/>
</dbReference>
<dbReference type="GO" id="GO:0046872">
    <property type="term" value="F:metal ion binding"/>
    <property type="evidence" value="ECO:0007669"/>
    <property type="project" value="UniProtKB-KW"/>
</dbReference>
<name>A0A9N9I2R9_9GLOM</name>
<feature type="compositionally biased region" description="Basic and acidic residues" evidence="14">
    <location>
        <begin position="318"/>
        <end position="347"/>
    </location>
</feature>
<feature type="compositionally biased region" description="Basic and acidic residues" evidence="14">
    <location>
        <begin position="253"/>
        <end position="306"/>
    </location>
</feature>
<dbReference type="GO" id="GO:0003743">
    <property type="term" value="F:translation initiation factor activity"/>
    <property type="evidence" value="ECO:0007669"/>
    <property type="project" value="UniProtKB-KW"/>
</dbReference>
<dbReference type="InterPro" id="IPR023115">
    <property type="entry name" value="TIF_IF2_dom3"/>
</dbReference>
<keyword evidence="6" id="KW-0396">Initiation factor</keyword>
<evidence type="ECO:0000256" key="5">
    <source>
        <dbReference type="ARBA" id="ARBA00022490"/>
    </source>
</evidence>
<dbReference type="GO" id="GO:0005739">
    <property type="term" value="C:mitochondrion"/>
    <property type="evidence" value="ECO:0007669"/>
    <property type="project" value="TreeGrafter"/>
</dbReference>
<evidence type="ECO:0000256" key="4">
    <source>
        <dbReference type="ARBA" id="ARBA00013824"/>
    </source>
</evidence>
<keyword evidence="7" id="KW-0479">Metal-binding</keyword>
<evidence type="ECO:0000256" key="1">
    <source>
        <dbReference type="ARBA" id="ARBA00004496"/>
    </source>
</evidence>
<feature type="compositionally biased region" description="Acidic residues" evidence="14">
    <location>
        <begin position="225"/>
        <end position="234"/>
    </location>
</feature>
<evidence type="ECO:0000256" key="10">
    <source>
        <dbReference type="ARBA" id="ARBA00022917"/>
    </source>
</evidence>
<keyword evidence="11" id="KW-0342">GTP-binding</keyword>
<evidence type="ECO:0000259" key="15">
    <source>
        <dbReference type="PROSITE" id="PS51722"/>
    </source>
</evidence>
<dbReference type="InterPro" id="IPR009000">
    <property type="entry name" value="Transl_B-barrel_sf"/>
</dbReference>
<dbReference type="FunFam" id="2.40.30.10:FF:000026">
    <property type="entry name" value="Eukaryotic translation initiation factor 5B"/>
    <property type="match status" value="1"/>
</dbReference>
<organism evidence="16 17">
    <name type="scientific">Dentiscutata erythropus</name>
    <dbReference type="NCBI Taxonomy" id="1348616"/>
    <lineage>
        <taxon>Eukaryota</taxon>
        <taxon>Fungi</taxon>
        <taxon>Fungi incertae sedis</taxon>
        <taxon>Mucoromycota</taxon>
        <taxon>Glomeromycotina</taxon>
        <taxon>Glomeromycetes</taxon>
        <taxon>Diversisporales</taxon>
        <taxon>Gigasporaceae</taxon>
        <taxon>Dentiscutata</taxon>
    </lineage>
</organism>
<protein>
    <recommendedName>
        <fullName evidence="4">Eukaryotic translation initiation factor 5B</fullName>
        <ecNumber evidence="3">3.6.5.3</ecNumber>
    </recommendedName>
    <alternativeName>
        <fullName evidence="12">Translation initiation factor IF-2</fullName>
    </alternativeName>
</protein>
<dbReference type="CDD" id="cd01887">
    <property type="entry name" value="IF2_eIF5B"/>
    <property type="match status" value="1"/>
</dbReference>
<dbReference type="EC" id="3.6.5.3" evidence="3"/>
<dbReference type="SUPFAM" id="SSF52540">
    <property type="entry name" value="P-loop containing nucleoside triphosphate hydrolases"/>
    <property type="match status" value="1"/>
</dbReference>
<dbReference type="SUPFAM" id="SSF52156">
    <property type="entry name" value="Initiation factor IF2/eIF5b, domain 3"/>
    <property type="match status" value="1"/>
</dbReference>
<dbReference type="FunFam" id="3.40.50.300:FF:000112">
    <property type="entry name" value="Eukaryotic translation initiation factor 5B"/>
    <property type="match status" value="1"/>
</dbReference>
<dbReference type="FunFam" id="3.40.50.10050:FF:000002">
    <property type="entry name" value="Eukaryotic translation initiation factor 5B"/>
    <property type="match status" value="1"/>
</dbReference>
<evidence type="ECO:0000256" key="3">
    <source>
        <dbReference type="ARBA" id="ARBA00011986"/>
    </source>
</evidence>
<dbReference type="Pfam" id="PF11987">
    <property type="entry name" value="IF-2"/>
    <property type="match status" value="1"/>
</dbReference>
<dbReference type="SUPFAM" id="SSF50447">
    <property type="entry name" value="Translation proteins"/>
    <property type="match status" value="1"/>
</dbReference>
<dbReference type="SUPFAM" id="SSF51294">
    <property type="entry name" value="Hedgehog/intein (Hint) domain"/>
    <property type="match status" value="1"/>
</dbReference>
<evidence type="ECO:0000256" key="6">
    <source>
        <dbReference type="ARBA" id="ARBA00022540"/>
    </source>
</evidence>
<dbReference type="Gene3D" id="2.170.16.10">
    <property type="entry name" value="Hedgehog/Intein (Hint) domain"/>
    <property type="match status" value="1"/>
</dbReference>
<keyword evidence="10" id="KW-0648">Protein biosynthesis</keyword>
<evidence type="ECO:0000313" key="17">
    <source>
        <dbReference type="Proteomes" id="UP000789405"/>
    </source>
</evidence>
<feature type="region of interest" description="Disordered" evidence="14">
    <location>
        <begin position="151"/>
        <end position="347"/>
    </location>
</feature>
<dbReference type="CDD" id="cd03703">
    <property type="entry name" value="aeIF5B_II"/>
    <property type="match status" value="1"/>
</dbReference>
<dbReference type="EMBL" id="CAJVPY010010449">
    <property type="protein sequence ID" value="CAG8718906.1"/>
    <property type="molecule type" value="Genomic_DNA"/>
</dbReference>
<dbReference type="Gene3D" id="2.40.30.10">
    <property type="entry name" value="Translation factors"/>
    <property type="match status" value="2"/>
</dbReference>
<dbReference type="InterPro" id="IPR015760">
    <property type="entry name" value="TIF_IF2"/>
</dbReference>
<accession>A0A9N9I2R9</accession>
<comment type="similarity">
    <text evidence="2">Belongs to the TRAFAC class translation factor GTPase superfamily. Classic translation factor GTPase family. IF-2 subfamily.</text>
</comment>
<keyword evidence="5" id="KW-0963">Cytoplasm</keyword>
<feature type="non-terminal residue" evidence="16">
    <location>
        <position position="1"/>
    </location>
</feature>
<dbReference type="InterPro" id="IPR036925">
    <property type="entry name" value="TIF_IF2_dom3_sf"/>
</dbReference>
<gene>
    <name evidence="16" type="ORF">DERYTH_LOCUS14162</name>
</gene>
<sequence length="1315" mass="147658">DQNTTVDNAEVNESELKQVEADDWVEEEFEKGSEIVEADEPAEESGEKPAAALAAIRAQLEAERAANEERIRKEQEEQRRIEEWLIIKVLQRYIYQAKKEELKKSGKYLSQKQRAKQQQDKMRLEQMIKSGYKIEGLDKEGEQAPRRVVYANKKKGPTKQTLDKTETEVLTLKADDKPETSENLKDEREIETNKDVKENWEKDEDVESNKSTEINDGIRDTWDVSSDEIGDTSSEDEKIPKNVENPPATPVKTDTDKKKGPAKVVDTDKKEPAKVVDTDKKKAPAKVVDTDKKKGPAKVVDTDKKKAPAKVVNTDSTQKNKDVELKDASETDAAERRKKRHEEALAARSKDNLRSPICCILGHVDTDMRILLLSKKTNLGIRKCFGKGTPVLMYDGRIKAVETIKEGDQVMGDDSTPRNVSGVTSGKGILYNIAPINYSFAQPFVCNDAHILVLKMMSGPSLQHECNKYGETVFRLVYFTYDRATNLIKKTSKPYSVRSTDYSTINNAKQAAIRDLELLNKVGNFSSNSSSSIVRPGFIWQPTVTQFLNCDPEVQSQAKMFIPEKVRFPSQEGVFAKIVKSFVDIHASPAIIKLCAWLIGFWIGTNVVNQNIKDGLSDNNGEITPVYKIISSEYKTTNRSLLFRLLQELDILINNDIPEVMMHDDIMQVRLPLLSGIICSFCESRDKIARMVKKGDSIIRKFVHLYRSCGFTLFSDDLVTGADEKKREVTKLHKKEQYWGFKVEEIGIGDYYGFVVDGNHRFLLGDFTVTHNDGKQEYKLPGLLIIDTPGHESFTNLRSRGSSLCNIAILVVDIMHGLEPQTLESIRLLRDRKTPFIVALNKIDRIYDWKPVPDNAFRDSLEKQSESVKREFKDRVEKTIVAFQEQGLNACLYYENKNFAKYVSLVPTSAISGEGIPDMLMLLVNLTQTRMSDKLMYLSELECTVLEVKVIEGLGTTIDVVLSNGVLNEGDKIVLCGLNGPIVTTIRALLTPQPLKELRVKSAYVHNKSVKAALGIKISAQDLEKAVAGSRLLVCGPDDDEDELKDEIMSDLKSMLNSVDKSGRGVCVQASTLGSLEALLEFLRVSNIPVSGISIGPVHKKDIMRASTMLEKARELAVILCFDVKVEKEAQEMAKELGIKIFEADIIYHLFDQFTAYNKDIIEQKRRDQAPQAVFPCVLKIVPGAIFNKRDPIVLGVDVVEGVLRTGTPICVVKVDPATKAREIINLGKVASMEQNHKAVEVVKKAQSGAGVAIKLECPGYETPKMFGRHFIESDELYSKISRQSINVLKESFRNDLSKEEWALVVKLKKILEID</sequence>
<dbReference type="GO" id="GO:0005525">
    <property type="term" value="F:GTP binding"/>
    <property type="evidence" value="ECO:0007669"/>
    <property type="project" value="UniProtKB-KW"/>
</dbReference>
<evidence type="ECO:0000256" key="8">
    <source>
        <dbReference type="ARBA" id="ARBA00022741"/>
    </source>
</evidence>
<proteinExistence type="inferred from homology"/>
<evidence type="ECO:0000313" key="16">
    <source>
        <dbReference type="EMBL" id="CAG8718906.1"/>
    </source>
</evidence>
<dbReference type="Gene3D" id="3.40.50.300">
    <property type="entry name" value="P-loop containing nucleotide triphosphate hydrolases"/>
    <property type="match status" value="1"/>
</dbReference>
<dbReference type="Pfam" id="PF00009">
    <property type="entry name" value="GTP_EFTU"/>
    <property type="match status" value="1"/>
</dbReference>
<evidence type="ECO:0000256" key="12">
    <source>
        <dbReference type="ARBA" id="ARBA00032478"/>
    </source>
</evidence>
<evidence type="ECO:0000256" key="14">
    <source>
        <dbReference type="SAM" id="MobiDB-lite"/>
    </source>
</evidence>
<feature type="domain" description="Tr-type G" evidence="15">
    <location>
        <begin position="777"/>
        <end position="932"/>
    </location>
</feature>
<evidence type="ECO:0000256" key="2">
    <source>
        <dbReference type="ARBA" id="ARBA00007733"/>
    </source>
</evidence>
<dbReference type="Proteomes" id="UP000789405">
    <property type="component" value="Unassembled WGS sequence"/>
</dbReference>
<dbReference type="OrthoDB" id="2419995at2759"/>
<evidence type="ECO:0000256" key="7">
    <source>
        <dbReference type="ARBA" id="ARBA00022723"/>
    </source>
</evidence>
<dbReference type="PANTHER" id="PTHR43381">
    <property type="entry name" value="TRANSLATION INITIATION FACTOR IF-2-RELATED"/>
    <property type="match status" value="1"/>
</dbReference>
<dbReference type="NCBIfam" id="NF003078">
    <property type="entry name" value="PRK04004.1"/>
    <property type="match status" value="1"/>
</dbReference>
<feature type="compositionally biased region" description="Basic and acidic residues" evidence="14">
    <location>
        <begin position="161"/>
        <end position="200"/>
    </location>
</feature>
<evidence type="ECO:0000256" key="13">
    <source>
        <dbReference type="ARBA" id="ARBA00048107"/>
    </source>
</evidence>
<dbReference type="GO" id="GO:0030908">
    <property type="term" value="P:protein splicing"/>
    <property type="evidence" value="ECO:0007669"/>
    <property type="project" value="InterPro"/>
</dbReference>
<dbReference type="InterPro" id="IPR036844">
    <property type="entry name" value="Hint_dom_sf"/>
</dbReference>
<dbReference type="GO" id="GO:0003924">
    <property type="term" value="F:GTPase activity"/>
    <property type="evidence" value="ECO:0007669"/>
    <property type="project" value="InterPro"/>
</dbReference>
<dbReference type="PROSITE" id="PS51722">
    <property type="entry name" value="G_TR_2"/>
    <property type="match status" value="1"/>
</dbReference>
<comment type="caution">
    <text evidence="16">The sequence shown here is derived from an EMBL/GenBank/DDBJ whole genome shotgun (WGS) entry which is preliminary data.</text>
</comment>
<keyword evidence="17" id="KW-1185">Reference proteome</keyword>
<keyword evidence="9" id="KW-0378">Hydrolase</keyword>